<dbReference type="SMART" id="SM00248">
    <property type="entry name" value="ANK"/>
    <property type="match status" value="13"/>
</dbReference>
<dbReference type="PANTHER" id="PTHR24198">
    <property type="entry name" value="ANKYRIN REPEAT AND PROTEIN KINASE DOMAIN-CONTAINING PROTEIN"/>
    <property type="match status" value="1"/>
</dbReference>
<evidence type="ECO:0000256" key="4">
    <source>
        <dbReference type="SAM" id="MobiDB-lite"/>
    </source>
</evidence>
<dbReference type="PROSITE" id="PS50297">
    <property type="entry name" value="ANK_REP_REGION"/>
    <property type="match status" value="3"/>
</dbReference>
<name>A0A8S1ITZ8_9CHLO</name>
<proteinExistence type="predicted"/>
<evidence type="ECO:0000313" key="6">
    <source>
        <dbReference type="Proteomes" id="UP000708148"/>
    </source>
</evidence>
<keyword evidence="2 3" id="KW-0040">ANK repeat</keyword>
<evidence type="ECO:0000256" key="2">
    <source>
        <dbReference type="ARBA" id="ARBA00023043"/>
    </source>
</evidence>
<dbReference type="Proteomes" id="UP000708148">
    <property type="component" value="Unassembled WGS sequence"/>
</dbReference>
<evidence type="ECO:0000313" key="5">
    <source>
        <dbReference type="EMBL" id="CAD7698580.1"/>
    </source>
</evidence>
<feature type="region of interest" description="Disordered" evidence="4">
    <location>
        <begin position="1046"/>
        <end position="1092"/>
    </location>
</feature>
<keyword evidence="1" id="KW-0677">Repeat</keyword>
<evidence type="ECO:0000256" key="3">
    <source>
        <dbReference type="PROSITE-ProRule" id="PRU00023"/>
    </source>
</evidence>
<comment type="caution">
    <text evidence="5">The sequence shown here is derived from an EMBL/GenBank/DDBJ whole genome shotgun (WGS) entry which is preliminary data.</text>
</comment>
<feature type="repeat" description="ANK" evidence="3">
    <location>
        <begin position="740"/>
        <end position="772"/>
    </location>
</feature>
<gene>
    <name evidence="5" type="ORF">OSTQU699_LOCUS3941</name>
</gene>
<dbReference type="InterPro" id="IPR002110">
    <property type="entry name" value="Ankyrin_rpt"/>
</dbReference>
<dbReference type="PANTHER" id="PTHR24198:SF194">
    <property type="entry name" value="INVERSIN-A"/>
    <property type="match status" value="1"/>
</dbReference>
<dbReference type="Gene3D" id="1.25.40.20">
    <property type="entry name" value="Ankyrin repeat-containing domain"/>
    <property type="match status" value="5"/>
</dbReference>
<dbReference type="Pfam" id="PF12796">
    <property type="entry name" value="Ank_2"/>
    <property type="match status" value="2"/>
</dbReference>
<accession>A0A8S1ITZ8</accession>
<reference evidence="5" key="1">
    <citation type="submission" date="2020-12" db="EMBL/GenBank/DDBJ databases">
        <authorList>
            <person name="Iha C."/>
        </authorList>
    </citation>
    <scope>NUCLEOTIDE SEQUENCE</scope>
</reference>
<organism evidence="5 6">
    <name type="scientific">Ostreobium quekettii</name>
    <dbReference type="NCBI Taxonomy" id="121088"/>
    <lineage>
        <taxon>Eukaryota</taxon>
        <taxon>Viridiplantae</taxon>
        <taxon>Chlorophyta</taxon>
        <taxon>core chlorophytes</taxon>
        <taxon>Ulvophyceae</taxon>
        <taxon>TCBD clade</taxon>
        <taxon>Bryopsidales</taxon>
        <taxon>Ostreobineae</taxon>
        <taxon>Ostreobiaceae</taxon>
        <taxon>Ostreobium</taxon>
    </lineage>
</organism>
<protein>
    <submittedName>
        <fullName evidence="5">Uncharacterized protein</fullName>
    </submittedName>
</protein>
<feature type="repeat" description="ANK" evidence="3">
    <location>
        <begin position="523"/>
        <end position="550"/>
    </location>
</feature>
<dbReference type="Pfam" id="PF13637">
    <property type="entry name" value="Ank_4"/>
    <property type="match status" value="1"/>
</dbReference>
<sequence length="1936" mass="214260">MDLGLYLERFRRVRTHEDKEALCRDVEEADNTYRKLFSQQRESWVVPELSSPCHSLIPVHRHADVFGCMSPSPEEVEVPKVFPLGEQRKPAGASSIVSQADMERNFSDLFTEGMLKFMDWRNVIAAGGSVLACLQPIPAQYDQSNRKRREYMHDVGFPASDVDLFLYGLDAEGAKKKIVEIYEAVCEANPFDVLCFRSAHTVTIVSEYPFRHVQIVLRLYSSPLEVLAGFDVDSCAVGYDGKDVWATQRCHMALVSQRNRVDLSRRSPTYEMRLAKYAARGFEVPVPGLQRDRIDPTLFERRWNSVKGLAKLLLLERLRTPESRFRYKELHRSRQMKPFGTTSFQQRFGFSRMIHNKWVAPRMETLHGGADASDYSTVFLPWGRGYNAKKCARLMRIKEKVLNNPYANKNRKIDKAIKLHPCFIGSAEEVIQDCCPDDPPIPKDTDFAELEAYVRGPISFIEDNPGRQMIGSFHPMEADGWLDGAYITGDMETLCVAANANDLATTKRLVEGGTVPINCADYAGRTPLQLAAFAGSYDVAAYLIDEGASILRRMGDGRNPLHIASAYGHTEIVKLLISKSKSNQEAMHAAEDSGTMVEGGDEMELEVLDLDTEDWARRLTALQLAIMFGRDAAVDVLLNAGASPNKNWPLYQVGTDNYLGGQKTVSNIMLASGLCDWAPDISKKILALLVQHGCKCKQLDSDLQSPLHWAALEGNSTLISQLLEVAPGLKEDSLEVLSLDKQTPLMCAIQQNHVLCVKELLEAGARVNVDSSLSVECDLLRERTSALQTTDWNTRGKLRTIADLQWAHITPPLWLAVRKVWETGESVAEVLKELAEEEQKAAEGGRSKPTNLERRDPFAIVKLLLKYSADPNVLLNDVPPGASRQDAPVPLTVVDYVNYLVIAVNKQIEDWDGFAQPGHNSEKWYLMPQTSGVVSNTKTALAELDGIVVEAATGLPINFKSRCNERRYLEEKLVPERSYLWPNVEASAVDKDLSDIMEAARTVRDRKSNRSSKSELSLPSQLSELQELLNVFKALLDILAASGGRSSKHLKSETQSSSKEDQEDSDDESVSSMEKRSSKKSNKQQKPTQLALEDLTQGYKTIPPMLEDRVGNTTGLPSLLPARLQPMCHELFEAAWSGDIHRIEQLTVQASPSEQLPVASQNSYQQTPLLLALLNGHLKCAKRIMEICADQYTVPSIPKLPQTRDIGKLNNLALEAYAEEQDGSEEMSLDDIEGGDIIDDINEEAAAASRAAIAAAQAEEGISTTVKTGFVCHTCPEALLKHTSAVPAALFKATLPSSLCFDLAATFRLVWKLLTEGTASAAHTLQKKCGLALRTSWRTKYWEQRHGQPASFVSVSPLECGILAGRKDVVETVLDCCEEWNRLWRQQAAERCFSDNKATEMPHPADAADGSGNVMNGHHSSGRMPLAVNIVRSLSLDPLIVMDGVEILSVLVERTGTAVGWNDSAFVRELWKKGLMQNETLLHRAAFFGAERIMKWILNGGGEAAFRVFFQRSQNSQAAQQAKRLAEKMKLSTCESAKDVGDPAVRLSTLFCGSIDMEDCWSRSPFHYAVVADRPAIIQLLFEELRSRGHTELALQVLNKPRIVDPKKPHWLSNSGTNAVQSSILMSRVECMNTLLNLGVDLFPKDGKADRGWNLLAFAICSKSEGTKDLGPTVVVKALLANARMTPEVAENMAMEQMGSAEVTPLMLAVSGMFQDIVELLAQQLPCGTLTKQAADGSTALHIAVRKRGWRSAKALLGGDTSLVNERRSQTEIQVTTRMEDHAGLTPLDIGMNVMADACKERACQGKKETRPKDAGKPCSPSPVTKICTELRRWNASADRKRPDFREVQAALLQSTEQVLSTLELQHFTADRNGGVRSVLDLVDYGNEDLNNGMRPKRSQVLSRTTPTFPQRSAAAAGTTVLIKGTVVRDAADCAK</sequence>
<dbReference type="InterPro" id="IPR036770">
    <property type="entry name" value="Ankyrin_rpt-contain_sf"/>
</dbReference>
<dbReference type="PROSITE" id="PS50088">
    <property type="entry name" value="ANK_REPEAT"/>
    <property type="match status" value="3"/>
</dbReference>
<keyword evidence="6" id="KW-1185">Reference proteome</keyword>
<dbReference type="PRINTS" id="PR01415">
    <property type="entry name" value="ANKYRIN"/>
</dbReference>
<dbReference type="SUPFAM" id="SSF48403">
    <property type="entry name" value="Ankyrin repeat"/>
    <property type="match status" value="2"/>
</dbReference>
<feature type="repeat" description="ANK" evidence="3">
    <location>
        <begin position="556"/>
        <end position="580"/>
    </location>
</feature>
<dbReference type="OrthoDB" id="539213at2759"/>
<evidence type="ECO:0000256" key="1">
    <source>
        <dbReference type="ARBA" id="ARBA00022737"/>
    </source>
</evidence>
<dbReference type="EMBL" id="CAJHUC010000854">
    <property type="protein sequence ID" value="CAD7698580.1"/>
    <property type="molecule type" value="Genomic_DNA"/>
</dbReference>